<keyword evidence="7" id="KW-0472">Membrane</keyword>
<keyword evidence="5" id="KW-0256">Endoplasmic reticulum</keyword>
<comment type="caution">
    <text evidence="15">The sequence shown here is derived from an EMBL/GenBank/DDBJ whole genome shotgun (WGS) entry which is preliminary data.</text>
</comment>
<name>A0A553R8M2_9TELE</name>
<dbReference type="InterPro" id="IPR011992">
    <property type="entry name" value="EF-hand-dom_pair"/>
</dbReference>
<dbReference type="SMART" id="SM00054">
    <property type="entry name" value="EFh"/>
    <property type="match status" value="3"/>
</dbReference>
<dbReference type="SUPFAM" id="SSF47473">
    <property type="entry name" value="EF-hand"/>
    <property type="match status" value="1"/>
</dbReference>
<evidence type="ECO:0000256" key="9">
    <source>
        <dbReference type="ARBA" id="ARBA00037873"/>
    </source>
</evidence>
<dbReference type="Pfam" id="PF13499">
    <property type="entry name" value="EF-hand_7"/>
    <property type="match status" value="2"/>
</dbReference>
<dbReference type="PROSITE" id="PS50222">
    <property type="entry name" value="EF_HAND_2"/>
    <property type="match status" value="2"/>
</dbReference>
<dbReference type="PANTHER" id="PTHR46212:SF10">
    <property type="entry name" value="PEFLIN"/>
    <property type="match status" value="1"/>
</dbReference>
<evidence type="ECO:0000259" key="14">
    <source>
        <dbReference type="PROSITE" id="PS50222"/>
    </source>
</evidence>
<dbReference type="GO" id="GO:0048306">
    <property type="term" value="F:calcium-dependent protein binding"/>
    <property type="evidence" value="ECO:0007669"/>
    <property type="project" value="UniProtKB-ARBA"/>
</dbReference>
<dbReference type="GO" id="GO:0005509">
    <property type="term" value="F:calcium ion binding"/>
    <property type="evidence" value="ECO:0007669"/>
    <property type="project" value="InterPro"/>
</dbReference>
<dbReference type="InterPro" id="IPR018247">
    <property type="entry name" value="EF_Hand_1_Ca_BS"/>
</dbReference>
<evidence type="ECO:0000256" key="2">
    <source>
        <dbReference type="ARBA" id="ARBA00022490"/>
    </source>
</evidence>
<keyword evidence="16" id="KW-1185">Reference proteome</keyword>
<evidence type="ECO:0000256" key="7">
    <source>
        <dbReference type="ARBA" id="ARBA00023136"/>
    </source>
</evidence>
<evidence type="ECO:0000256" key="1">
    <source>
        <dbReference type="ARBA" id="ARBA00004240"/>
    </source>
</evidence>
<feature type="domain" description="EF-hand" evidence="14">
    <location>
        <begin position="97"/>
        <end position="132"/>
    </location>
</feature>
<proteinExistence type="predicted"/>
<keyword evidence="3" id="KW-0479">Metal-binding</keyword>
<evidence type="ECO:0000256" key="12">
    <source>
        <dbReference type="ARBA" id="ARBA00042606"/>
    </source>
</evidence>
<dbReference type="GO" id="GO:0005783">
    <property type="term" value="C:endoplasmic reticulum"/>
    <property type="evidence" value="ECO:0007669"/>
    <property type="project" value="UniProtKB-SubCell"/>
</dbReference>
<dbReference type="FunFam" id="1.10.238.10:FF:000139">
    <property type="entry name" value="Peflin isoform 1"/>
    <property type="match status" value="1"/>
</dbReference>
<evidence type="ECO:0000256" key="5">
    <source>
        <dbReference type="ARBA" id="ARBA00022824"/>
    </source>
</evidence>
<sequence length="267" mass="29045">MSYQYGQGYPGPGGNAPQWQQPSGYGGGPVRGQYGSPYGSAPPGQQHGVGGPYGYGQPGPRAPYGGGQAPGGPYVGYGHPQGGPYGQQGPTGNIPPGVSVEAYQWFSSVDGDQSGYINVKELKQALMNFNNSSFNDETCIMMLNMFDKTKSGRVDVFGFSALWTFLQQWRAAFQQFDRDRSGSINSSEMHQALSQMGYNLSPQFIQELVNRYSGRSVNGVLQLDRFIQVCTQLQSMTLAFREKDAGMTGNVRMSYEEFLAAAVTRLM</sequence>
<evidence type="ECO:0000256" key="8">
    <source>
        <dbReference type="ARBA" id="ARBA00023329"/>
    </source>
</evidence>
<dbReference type="InterPro" id="IPR051426">
    <property type="entry name" value="Peflin/Sorcin_CaBP"/>
</dbReference>
<dbReference type="Gene3D" id="1.10.238.10">
    <property type="entry name" value="EF-hand"/>
    <property type="match status" value="1"/>
</dbReference>
<keyword evidence="8" id="KW-0968">Cytoplasmic vesicle</keyword>
<evidence type="ECO:0000256" key="3">
    <source>
        <dbReference type="ARBA" id="ARBA00022723"/>
    </source>
</evidence>
<feature type="domain" description="EF-hand" evidence="14">
    <location>
        <begin position="164"/>
        <end position="199"/>
    </location>
</feature>
<organism evidence="15 16">
    <name type="scientific">Danionella cerebrum</name>
    <dbReference type="NCBI Taxonomy" id="2873325"/>
    <lineage>
        <taxon>Eukaryota</taxon>
        <taxon>Metazoa</taxon>
        <taxon>Chordata</taxon>
        <taxon>Craniata</taxon>
        <taxon>Vertebrata</taxon>
        <taxon>Euteleostomi</taxon>
        <taxon>Actinopterygii</taxon>
        <taxon>Neopterygii</taxon>
        <taxon>Teleostei</taxon>
        <taxon>Ostariophysi</taxon>
        <taxon>Cypriniformes</taxon>
        <taxon>Danionidae</taxon>
        <taxon>Danioninae</taxon>
        <taxon>Danionella</taxon>
    </lineage>
</organism>
<feature type="region of interest" description="Disordered" evidence="13">
    <location>
        <begin position="1"/>
        <end position="93"/>
    </location>
</feature>
<dbReference type="Proteomes" id="UP000316079">
    <property type="component" value="Unassembled WGS sequence"/>
</dbReference>
<feature type="compositionally biased region" description="Low complexity" evidence="13">
    <location>
        <begin position="31"/>
        <end position="46"/>
    </location>
</feature>
<evidence type="ECO:0000256" key="11">
    <source>
        <dbReference type="ARBA" id="ARBA00041490"/>
    </source>
</evidence>
<dbReference type="GO" id="GO:0012507">
    <property type="term" value="C:ER to Golgi transport vesicle membrane"/>
    <property type="evidence" value="ECO:0007669"/>
    <property type="project" value="UniProtKB-SubCell"/>
</dbReference>
<dbReference type="InterPro" id="IPR002048">
    <property type="entry name" value="EF_hand_dom"/>
</dbReference>
<reference evidence="15 16" key="1">
    <citation type="journal article" date="2019" name="Sci. Data">
        <title>Hybrid genome assembly and annotation of Danionella translucida.</title>
        <authorList>
            <person name="Kadobianskyi M."/>
            <person name="Schulze L."/>
            <person name="Schuelke M."/>
            <person name="Judkewitz B."/>
        </authorList>
    </citation>
    <scope>NUCLEOTIDE SEQUENCE [LARGE SCALE GENOMIC DNA]</scope>
    <source>
        <strain evidence="15 16">Bolton</strain>
    </source>
</reference>
<dbReference type="EMBL" id="SRMA01025158">
    <property type="protein sequence ID" value="TRY98532.1"/>
    <property type="molecule type" value="Genomic_DNA"/>
</dbReference>
<dbReference type="OrthoDB" id="10248537at2759"/>
<dbReference type="STRING" id="623744.A0A553R8M2"/>
<evidence type="ECO:0000256" key="10">
    <source>
        <dbReference type="ARBA" id="ARBA00041025"/>
    </source>
</evidence>
<evidence type="ECO:0000313" key="16">
    <source>
        <dbReference type="Proteomes" id="UP000316079"/>
    </source>
</evidence>
<gene>
    <name evidence="15" type="ORF">DNTS_025152</name>
</gene>
<keyword evidence="2" id="KW-0963">Cytoplasm</keyword>
<keyword evidence="6" id="KW-0106">Calcium</keyword>
<protein>
    <recommendedName>
        <fullName evidence="10">Peflin</fullName>
    </recommendedName>
    <alternativeName>
        <fullName evidence="11">PEF protein with a long N-terminal hydrophobic domain</fullName>
    </alternativeName>
    <alternativeName>
        <fullName evidence="12">Penta-EF hand domain-containing protein 1</fullName>
    </alternativeName>
</protein>
<dbReference type="CDD" id="cd16184">
    <property type="entry name" value="EFh_PEF_peflin"/>
    <property type="match status" value="1"/>
</dbReference>
<keyword evidence="4" id="KW-0677">Repeat</keyword>
<accession>A0A553R8M2</accession>
<dbReference type="PROSITE" id="PS00018">
    <property type="entry name" value="EF_HAND_1"/>
    <property type="match status" value="2"/>
</dbReference>
<evidence type="ECO:0000256" key="13">
    <source>
        <dbReference type="SAM" id="MobiDB-lite"/>
    </source>
</evidence>
<dbReference type="GO" id="GO:0048208">
    <property type="term" value="P:COPII vesicle coating"/>
    <property type="evidence" value="ECO:0007669"/>
    <property type="project" value="TreeGrafter"/>
</dbReference>
<evidence type="ECO:0000256" key="6">
    <source>
        <dbReference type="ARBA" id="ARBA00022837"/>
    </source>
</evidence>
<comment type="subcellular location">
    <subcellularLocation>
        <location evidence="9">Cytoplasmic vesicle</location>
        <location evidence="9">COPII-coated vesicle membrane</location>
        <topology evidence="9">Peripheral membrane protein</topology>
    </subcellularLocation>
    <subcellularLocation>
        <location evidence="1">Endoplasmic reticulum</location>
    </subcellularLocation>
</comment>
<evidence type="ECO:0000256" key="4">
    <source>
        <dbReference type="ARBA" id="ARBA00022737"/>
    </source>
</evidence>
<evidence type="ECO:0000313" key="15">
    <source>
        <dbReference type="EMBL" id="TRY98532.1"/>
    </source>
</evidence>
<feature type="compositionally biased region" description="Gly residues" evidence="13">
    <location>
        <begin position="47"/>
        <end position="57"/>
    </location>
</feature>
<feature type="compositionally biased region" description="Gly residues" evidence="13">
    <location>
        <begin position="64"/>
        <end position="86"/>
    </location>
</feature>
<dbReference type="AlphaFoldDB" id="A0A553R8M2"/>
<dbReference type="PANTHER" id="PTHR46212">
    <property type="entry name" value="PEFLIN"/>
    <property type="match status" value="1"/>
</dbReference>